<accession>A0A0V1G081</accession>
<feature type="transmembrane region" description="Helical" evidence="2">
    <location>
        <begin position="21"/>
        <end position="41"/>
    </location>
</feature>
<feature type="compositionally biased region" description="Basic and acidic residues" evidence="1">
    <location>
        <begin position="51"/>
        <end position="60"/>
    </location>
</feature>
<dbReference type="OrthoDB" id="10519824at2759"/>
<feature type="region of interest" description="Disordered" evidence="1">
    <location>
        <begin position="50"/>
        <end position="85"/>
    </location>
</feature>
<evidence type="ECO:0000256" key="1">
    <source>
        <dbReference type="SAM" id="MobiDB-lite"/>
    </source>
</evidence>
<gene>
    <name evidence="3" type="ORF">T4D_14891</name>
</gene>
<evidence type="ECO:0000313" key="4">
    <source>
        <dbReference type="Proteomes" id="UP000054995"/>
    </source>
</evidence>
<name>A0A0V1G081_TRIPS</name>
<keyword evidence="2" id="KW-0812">Transmembrane</keyword>
<comment type="caution">
    <text evidence="3">The sequence shown here is derived from an EMBL/GenBank/DDBJ whole genome shotgun (WGS) entry which is preliminary data.</text>
</comment>
<feature type="compositionally biased region" description="Basic and acidic residues" evidence="1">
    <location>
        <begin position="69"/>
        <end position="85"/>
    </location>
</feature>
<dbReference type="AlphaFoldDB" id="A0A0V1G081"/>
<keyword evidence="4" id="KW-1185">Reference proteome</keyword>
<dbReference type="EMBL" id="JYDT01000012">
    <property type="protein sequence ID" value="KRY91567.1"/>
    <property type="molecule type" value="Genomic_DNA"/>
</dbReference>
<organism evidence="3 4">
    <name type="scientific">Trichinella pseudospiralis</name>
    <name type="common">Parasitic roundworm</name>
    <dbReference type="NCBI Taxonomy" id="6337"/>
    <lineage>
        <taxon>Eukaryota</taxon>
        <taxon>Metazoa</taxon>
        <taxon>Ecdysozoa</taxon>
        <taxon>Nematoda</taxon>
        <taxon>Enoplea</taxon>
        <taxon>Dorylaimia</taxon>
        <taxon>Trichinellida</taxon>
        <taxon>Trichinellidae</taxon>
        <taxon>Trichinella</taxon>
    </lineage>
</organism>
<keyword evidence="2" id="KW-0472">Membrane</keyword>
<evidence type="ECO:0000256" key="2">
    <source>
        <dbReference type="SAM" id="Phobius"/>
    </source>
</evidence>
<sequence length="85" mass="10180">MSIFRTRKIIRQNRESEYGKLNACPSVGWLMMMMMMMMMMMKKSKQQLFDPMREPDRDWLSESVSPSGNKEKQIVVKKEEENLKN</sequence>
<evidence type="ECO:0000313" key="3">
    <source>
        <dbReference type="EMBL" id="KRY91567.1"/>
    </source>
</evidence>
<reference evidence="3 4" key="1">
    <citation type="submission" date="2015-01" db="EMBL/GenBank/DDBJ databases">
        <title>Evolution of Trichinella species and genotypes.</title>
        <authorList>
            <person name="Korhonen P.K."/>
            <person name="Edoardo P."/>
            <person name="Giuseppe L.R."/>
            <person name="Gasser R.B."/>
        </authorList>
    </citation>
    <scope>NUCLEOTIDE SEQUENCE [LARGE SCALE GENOMIC DNA]</scope>
    <source>
        <strain evidence="3">ISS470</strain>
    </source>
</reference>
<proteinExistence type="predicted"/>
<keyword evidence="2" id="KW-1133">Transmembrane helix</keyword>
<dbReference type="Proteomes" id="UP000054995">
    <property type="component" value="Unassembled WGS sequence"/>
</dbReference>
<protein>
    <submittedName>
        <fullName evidence="3">Uncharacterized protein</fullName>
    </submittedName>
</protein>